<accession>A0A4V2F363</accession>
<organism evidence="3 4">
    <name type="scientific">Pigmentiphaga kullae</name>
    <dbReference type="NCBI Taxonomy" id="151784"/>
    <lineage>
        <taxon>Bacteria</taxon>
        <taxon>Pseudomonadati</taxon>
        <taxon>Pseudomonadota</taxon>
        <taxon>Betaproteobacteria</taxon>
        <taxon>Burkholderiales</taxon>
        <taxon>Alcaligenaceae</taxon>
        <taxon>Pigmentiphaga</taxon>
    </lineage>
</organism>
<keyword evidence="4" id="KW-1185">Reference proteome</keyword>
<proteinExistence type="predicted"/>
<dbReference type="InterPro" id="IPR036465">
    <property type="entry name" value="vWFA_dom_sf"/>
</dbReference>
<dbReference type="Proteomes" id="UP000292445">
    <property type="component" value="Unassembled WGS sequence"/>
</dbReference>
<reference evidence="3 4" key="1">
    <citation type="submission" date="2019-02" db="EMBL/GenBank/DDBJ databases">
        <title>Genomic Encyclopedia of Type Strains, Phase IV (KMG-IV): sequencing the most valuable type-strain genomes for metagenomic binning, comparative biology and taxonomic classification.</title>
        <authorList>
            <person name="Goeker M."/>
        </authorList>
    </citation>
    <scope>NUCLEOTIDE SEQUENCE [LARGE SCALE GENOMIC DNA]</scope>
    <source>
        <strain evidence="3 4">K24</strain>
    </source>
</reference>
<feature type="compositionally biased region" description="Gly residues" evidence="1">
    <location>
        <begin position="19"/>
        <end position="28"/>
    </location>
</feature>
<dbReference type="EMBL" id="SGXC01000002">
    <property type="protein sequence ID" value="RZS81294.1"/>
    <property type="molecule type" value="Genomic_DNA"/>
</dbReference>
<feature type="region of interest" description="Disordered" evidence="1">
    <location>
        <begin position="19"/>
        <end position="47"/>
    </location>
</feature>
<comment type="caution">
    <text evidence="3">The sequence shown here is derived from an EMBL/GenBank/DDBJ whole genome shotgun (WGS) entry which is preliminary data.</text>
</comment>
<dbReference type="PANTHER" id="PTHR47763">
    <property type="entry name" value="ALPHA-PROTEIN KINASE VWKA"/>
    <property type="match status" value="1"/>
</dbReference>
<evidence type="ECO:0000313" key="3">
    <source>
        <dbReference type="EMBL" id="RZS81294.1"/>
    </source>
</evidence>
<name>A0A4V2F363_9BURK</name>
<dbReference type="InterPro" id="IPR002035">
    <property type="entry name" value="VWF_A"/>
</dbReference>
<dbReference type="InterPro" id="IPR052969">
    <property type="entry name" value="Thr-specific_kinase-like"/>
</dbReference>
<dbReference type="Pfam" id="PF00092">
    <property type="entry name" value="VWA"/>
    <property type="match status" value="1"/>
</dbReference>
<dbReference type="CDD" id="cd00198">
    <property type="entry name" value="vWFA"/>
    <property type="match status" value="1"/>
</dbReference>
<evidence type="ECO:0000313" key="4">
    <source>
        <dbReference type="Proteomes" id="UP000292445"/>
    </source>
</evidence>
<protein>
    <submittedName>
        <fullName evidence="3">von Willebrand factor type A domain-containing protein</fullName>
    </submittedName>
</protein>
<dbReference type="SMART" id="SM00327">
    <property type="entry name" value="VWA"/>
    <property type="match status" value="1"/>
</dbReference>
<dbReference type="PROSITE" id="PS50234">
    <property type="entry name" value="VWFA"/>
    <property type="match status" value="1"/>
</dbReference>
<dbReference type="Gene3D" id="3.40.50.410">
    <property type="entry name" value="von Willebrand factor, type A domain"/>
    <property type="match status" value="1"/>
</dbReference>
<sequence length="397" mass="40843">MALLVAGLLAGCGGDGAVTPSGGGGGGTTPPPPPPDPYADSTAKPPATITDPTITAAASIAARTDGSGLYDINVAGFAAPTATTLSARQLSMRSGPNKFAATRANLTRAAVPDLDAEDFVVVEGGIVKGHTVRRIGEDSTRAKADIVFVFDTTGSMSSALKSVQSSIIEFADFLGKSGLDVQLGAVTFGDAFDTKATGSTRIGTGSTQPPAFDTSERQVFAPTTDFTKFKQFISEEAATGGGDGPENAVGALQFAFDKTPWRTGAQRVLIVVTDVVSHNGGSYTEANISGRWIPPTAADLIAKLKGKAVVHVVSPAIGSPGIHTDMKVFAGTEGTGGAYFEWDEKEFSLIDLPIAEVAAGGYIITYRAKVDGKTKTLRVVINDGAGIRGEILLPVEY</sequence>
<gene>
    <name evidence="3" type="ORF">EV675_3917</name>
</gene>
<dbReference type="AlphaFoldDB" id="A0A4V2F363"/>
<feature type="domain" description="VWFA" evidence="2">
    <location>
        <begin position="145"/>
        <end position="357"/>
    </location>
</feature>
<evidence type="ECO:0000259" key="2">
    <source>
        <dbReference type="PROSITE" id="PS50234"/>
    </source>
</evidence>
<dbReference type="SUPFAM" id="SSF53300">
    <property type="entry name" value="vWA-like"/>
    <property type="match status" value="1"/>
</dbReference>
<evidence type="ECO:0000256" key="1">
    <source>
        <dbReference type="SAM" id="MobiDB-lite"/>
    </source>
</evidence>